<organism evidence="1 2">
    <name type="scientific">Bacillus glycinifermentans</name>
    <dbReference type="NCBI Taxonomy" id="1664069"/>
    <lineage>
        <taxon>Bacteria</taxon>
        <taxon>Bacillati</taxon>
        <taxon>Bacillota</taxon>
        <taxon>Bacilli</taxon>
        <taxon>Bacillales</taxon>
        <taxon>Bacillaceae</taxon>
        <taxon>Bacillus</taxon>
    </lineage>
</organism>
<evidence type="ECO:0000313" key="2">
    <source>
        <dbReference type="Proteomes" id="UP000036168"/>
    </source>
</evidence>
<protein>
    <submittedName>
        <fullName evidence="1">Uncharacterized protein</fullName>
    </submittedName>
</protein>
<sequence length="81" mass="9480">MKNVLNYIISHKINTSVRDFSEDLCKKILPSLINPNVLSSISNLEKTNMNRYDVVVNKLLHLYETFTSIRWTAFSFLVFLK</sequence>
<dbReference type="PATRIC" id="fig|1664069.3.peg.3895"/>
<name>A0A0J6EM71_9BACI</name>
<reference evidence="1 2" key="1">
    <citation type="journal article" date="2015" name="Int. J. Syst. Evol. Microbiol.">
        <title>Bacillus glycinifermentans sp. nov., isolated from fermented soybean paste.</title>
        <authorList>
            <person name="Kim S.J."/>
            <person name="Dunlap C.A."/>
            <person name="Kwon S.W."/>
            <person name="Rooney A.P."/>
        </authorList>
    </citation>
    <scope>NUCLEOTIDE SEQUENCE [LARGE SCALE GENOMIC DNA]</scope>
    <source>
        <strain evidence="1 2">GO-13</strain>
    </source>
</reference>
<gene>
    <name evidence="1" type="ORF">AB447_202740</name>
</gene>
<dbReference type="Proteomes" id="UP000036168">
    <property type="component" value="Unassembled WGS sequence"/>
</dbReference>
<dbReference type="AlphaFoldDB" id="A0A0J6EM71"/>
<dbReference type="EMBL" id="LECW02000012">
    <property type="protein sequence ID" value="KRT94223.1"/>
    <property type="molecule type" value="Genomic_DNA"/>
</dbReference>
<comment type="caution">
    <text evidence="1">The sequence shown here is derived from an EMBL/GenBank/DDBJ whole genome shotgun (WGS) entry which is preliminary data.</text>
</comment>
<accession>A0A0J6EM71</accession>
<evidence type="ECO:0000313" key="1">
    <source>
        <dbReference type="EMBL" id="KRT94223.1"/>
    </source>
</evidence>
<proteinExistence type="predicted"/>